<evidence type="ECO:0000259" key="1">
    <source>
        <dbReference type="Pfam" id="PF13569"/>
    </source>
</evidence>
<comment type="caution">
    <text evidence="2">The sequence shown here is derived from an EMBL/GenBank/DDBJ whole genome shotgun (WGS) entry which is preliminary data.</text>
</comment>
<organism evidence="2 3">
    <name type="scientific">Actinomadura algeriensis</name>
    <dbReference type="NCBI Taxonomy" id="1679523"/>
    <lineage>
        <taxon>Bacteria</taxon>
        <taxon>Bacillati</taxon>
        <taxon>Actinomycetota</taxon>
        <taxon>Actinomycetes</taxon>
        <taxon>Streptosporangiales</taxon>
        <taxon>Thermomonosporaceae</taxon>
        <taxon>Actinomadura</taxon>
    </lineage>
</organism>
<evidence type="ECO:0000313" key="2">
    <source>
        <dbReference type="EMBL" id="MBE1537267.1"/>
    </source>
</evidence>
<dbReference type="Pfam" id="PF13569">
    <property type="entry name" value="DUF4132"/>
    <property type="match status" value="1"/>
</dbReference>
<dbReference type="Proteomes" id="UP000627838">
    <property type="component" value="Unassembled WGS sequence"/>
</dbReference>
<evidence type="ECO:0000313" key="3">
    <source>
        <dbReference type="Proteomes" id="UP000627838"/>
    </source>
</evidence>
<proteinExistence type="predicted"/>
<reference evidence="2 3" key="1">
    <citation type="submission" date="2020-10" db="EMBL/GenBank/DDBJ databases">
        <title>Sequencing the genomes of 1000 actinobacteria strains.</title>
        <authorList>
            <person name="Klenk H.-P."/>
        </authorList>
    </citation>
    <scope>NUCLEOTIDE SEQUENCE [LARGE SCALE GENOMIC DNA]</scope>
    <source>
        <strain evidence="2 3">DSM 46744</strain>
    </source>
</reference>
<protein>
    <recommendedName>
        <fullName evidence="1">DUF4132 domain-containing protein</fullName>
    </recommendedName>
</protein>
<name>A0ABR9K368_9ACTN</name>
<dbReference type="RefSeq" id="WP_192763172.1">
    <property type="nucleotide sequence ID" value="NZ_JADBDZ010000001.1"/>
</dbReference>
<feature type="domain" description="DUF4132" evidence="1">
    <location>
        <begin position="462"/>
        <end position="640"/>
    </location>
</feature>
<keyword evidence="3" id="KW-1185">Reference proteome</keyword>
<dbReference type="EMBL" id="JADBDZ010000001">
    <property type="protein sequence ID" value="MBE1537267.1"/>
    <property type="molecule type" value="Genomic_DNA"/>
</dbReference>
<dbReference type="InterPro" id="IPR025406">
    <property type="entry name" value="DUF4132"/>
</dbReference>
<accession>A0ABR9K368</accession>
<sequence>MTPALPEALTDPPWLRRPKRAADWKAVTIAGLEPPPGRLVRWAPGERDQWLGQPGSGDEADWRVKIDRYFGPHGGASFGQAEVLAHAPEHLARPLLPRFAPRDDASLGHWLQPLLARFELDVWDIVVRLAESRPTRNGWAMLPMLGADTARIAAYWLYKLKTARHLAERWFERHGPLAAGYYLVPDALGGAPAPRRHAVHALRHVAAMDSGLVLRAARAFGDEAADAVAKLLAAPSGVAPAQRPTSPPPFPKWADAAALPRPVLRDGGEFPAAETRNLVLLLAMAGRPDDFPGVDDALAEVAAAAEPASLAEFAWGLFEDWAAAGHPARDEFAMRALGRFGDAGTVRRLAPLAAGWTRPDARDRMSGALRAIARIGGPAAAVHLNDVAMRARTKTLRHVARHHLGELAAADGLTTEQLADRLVPDFGLDVSGALTLDYGPRRFTVALDEQLVPFVVDDHARIRKALPKPGVKDDPALAEAARVRFAELRKDVRVVAADRLARLEEAMIDGRGWTPAEFGAHVAGHPLVRHIARRLVWRTADGTSFRIAEDGTHADASDETVALDPHAIVTVAHPVHLTETELKTWTALFADYEMLQPFPQLGRPRHPLTEGERGAGRLVRLEGATAPVEDLRALLRRDGWRQAPADRGVRPWIAVRVADVSVVADLDPGLPDHGRRDAADQTLRRVRVADSPYRDPRPGDPPLRFGDLPAGAVSEVIAALEAVIRARP</sequence>
<gene>
    <name evidence="2" type="ORF">H4W34_007100</name>
</gene>